<accession>A0A0J5LUA7</accession>
<dbReference type="PANTHER" id="PTHR30419:SF2">
    <property type="entry name" value="LYSR FAMILY TRANSCRIPTIONAL REGULATOR"/>
    <property type="match status" value="1"/>
</dbReference>
<organism evidence="6 7">
    <name type="scientific">Pluralibacter gergoviae</name>
    <name type="common">Enterobacter gergoviae</name>
    <dbReference type="NCBI Taxonomy" id="61647"/>
    <lineage>
        <taxon>Bacteria</taxon>
        <taxon>Pseudomonadati</taxon>
        <taxon>Pseudomonadota</taxon>
        <taxon>Gammaproteobacteria</taxon>
        <taxon>Enterobacterales</taxon>
        <taxon>Enterobacteriaceae</taxon>
        <taxon>Pluralibacter</taxon>
    </lineage>
</organism>
<evidence type="ECO:0000313" key="6">
    <source>
        <dbReference type="EMBL" id="KMK13248.1"/>
    </source>
</evidence>
<dbReference type="GO" id="GO:0003700">
    <property type="term" value="F:DNA-binding transcription factor activity"/>
    <property type="evidence" value="ECO:0007669"/>
    <property type="project" value="InterPro"/>
</dbReference>
<evidence type="ECO:0000256" key="4">
    <source>
        <dbReference type="ARBA" id="ARBA00023163"/>
    </source>
</evidence>
<name>A0A0J5LUA7_PLUGE</name>
<proteinExistence type="inferred from homology"/>
<dbReference type="RefSeq" id="WP_048279201.1">
    <property type="nucleotide sequence ID" value="NZ_CACVCI010000001.1"/>
</dbReference>
<dbReference type="Pfam" id="PF03466">
    <property type="entry name" value="LysR_substrate"/>
    <property type="match status" value="1"/>
</dbReference>
<keyword evidence="4" id="KW-0804">Transcription</keyword>
<dbReference type="InterPro" id="IPR050950">
    <property type="entry name" value="HTH-type_LysR_regulators"/>
</dbReference>
<dbReference type="Gene3D" id="1.10.10.10">
    <property type="entry name" value="Winged helix-like DNA-binding domain superfamily/Winged helix DNA-binding domain"/>
    <property type="match status" value="1"/>
</dbReference>
<protein>
    <submittedName>
        <fullName evidence="6">LysR family transcriptional regulator</fullName>
    </submittedName>
</protein>
<sequence length="300" mass="31753">MRFDIADLTLFIHIAESGSITGGAQRSHLALASASERVKNMEFRAGVSLLTRRPRGIGLTPAGDILLRHARRIVGEHDRLCAGLTAFAAGYGGTQRIYANTSAASWLLPGRIAAWLSAHPGALLEVEEKPSAEAVSCIAAGLGEAGLISDAVDAGDLIVEPVAADNLVVITADAHPLAGRSPLALREVVNMPFVGLESGSALQQYISARAAAAGHALIYRIRAGHFEGVCEMVGRGIGIAIVPEIQARLYARRFALRSMALSDGWARRSICLCYREWAALAPEMQALLGWIRAGASASQR</sequence>
<evidence type="ECO:0000256" key="3">
    <source>
        <dbReference type="ARBA" id="ARBA00023125"/>
    </source>
</evidence>
<dbReference type="eggNOG" id="COG0583">
    <property type="taxonomic scope" value="Bacteria"/>
</dbReference>
<dbReference type="Proteomes" id="UP000036196">
    <property type="component" value="Unassembled WGS sequence"/>
</dbReference>
<dbReference type="EMBL" id="LDZF01000012">
    <property type="protein sequence ID" value="KMK13248.1"/>
    <property type="molecule type" value="Genomic_DNA"/>
</dbReference>
<dbReference type="Pfam" id="PF00126">
    <property type="entry name" value="HTH_1"/>
    <property type="match status" value="1"/>
</dbReference>
<dbReference type="InterPro" id="IPR036390">
    <property type="entry name" value="WH_DNA-bd_sf"/>
</dbReference>
<dbReference type="PANTHER" id="PTHR30419">
    <property type="entry name" value="HTH-TYPE TRANSCRIPTIONAL REGULATOR YBHD"/>
    <property type="match status" value="1"/>
</dbReference>
<dbReference type="InterPro" id="IPR036388">
    <property type="entry name" value="WH-like_DNA-bd_sf"/>
</dbReference>
<evidence type="ECO:0000259" key="5">
    <source>
        <dbReference type="PROSITE" id="PS50931"/>
    </source>
</evidence>
<dbReference type="PROSITE" id="PS50931">
    <property type="entry name" value="HTH_LYSR"/>
    <property type="match status" value="1"/>
</dbReference>
<dbReference type="GO" id="GO:0005829">
    <property type="term" value="C:cytosol"/>
    <property type="evidence" value="ECO:0007669"/>
    <property type="project" value="TreeGrafter"/>
</dbReference>
<dbReference type="SUPFAM" id="SSF46785">
    <property type="entry name" value="Winged helix' DNA-binding domain"/>
    <property type="match status" value="1"/>
</dbReference>
<dbReference type="AlphaFoldDB" id="A0A0J5LUA7"/>
<feature type="domain" description="HTH lysR-type" evidence="5">
    <location>
        <begin position="3"/>
        <end position="60"/>
    </location>
</feature>
<dbReference type="SUPFAM" id="SSF53850">
    <property type="entry name" value="Periplasmic binding protein-like II"/>
    <property type="match status" value="1"/>
</dbReference>
<dbReference type="InterPro" id="IPR000847">
    <property type="entry name" value="LysR_HTH_N"/>
</dbReference>
<keyword evidence="2" id="KW-0805">Transcription regulation</keyword>
<dbReference type="PATRIC" id="fig|61647.15.peg.791"/>
<comment type="similarity">
    <text evidence="1">Belongs to the LysR transcriptional regulatory family.</text>
</comment>
<reference evidence="6 7" key="1">
    <citation type="submission" date="2015-05" db="EMBL/GenBank/DDBJ databases">
        <title>Genome sequences of Pluralibacter gergoviae.</title>
        <authorList>
            <person name="Greninger A.L."/>
            <person name="Miller S."/>
        </authorList>
    </citation>
    <scope>NUCLEOTIDE SEQUENCE [LARGE SCALE GENOMIC DNA]</scope>
    <source>
        <strain evidence="6 7">JS81F13</strain>
    </source>
</reference>
<dbReference type="InterPro" id="IPR005119">
    <property type="entry name" value="LysR_subst-bd"/>
</dbReference>
<evidence type="ECO:0000256" key="2">
    <source>
        <dbReference type="ARBA" id="ARBA00023015"/>
    </source>
</evidence>
<dbReference type="STRING" id="61647.LG71_17025"/>
<evidence type="ECO:0000313" key="7">
    <source>
        <dbReference type="Proteomes" id="UP000036196"/>
    </source>
</evidence>
<gene>
    <name evidence="6" type="ORF">ABW06_13170</name>
</gene>
<dbReference type="Gene3D" id="3.40.190.290">
    <property type="match status" value="1"/>
</dbReference>
<comment type="caution">
    <text evidence="6">The sequence shown here is derived from an EMBL/GenBank/DDBJ whole genome shotgun (WGS) entry which is preliminary data.</text>
</comment>
<evidence type="ECO:0000256" key="1">
    <source>
        <dbReference type="ARBA" id="ARBA00009437"/>
    </source>
</evidence>
<dbReference type="GO" id="GO:0003677">
    <property type="term" value="F:DNA binding"/>
    <property type="evidence" value="ECO:0007669"/>
    <property type="project" value="UniProtKB-KW"/>
</dbReference>
<keyword evidence="3" id="KW-0238">DNA-binding</keyword>
<keyword evidence="7" id="KW-1185">Reference proteome</keyword>